<protein>
    <submittedName>
        <fullName evidence="3">Helix-turn-helix</fullName>
    </submittedName>
</protein>
<feature type="region of interest" description="Disordered" evidence="1">
    <location>
        <begin position="398"/>
        <end position="443"/>
    </location>
</feature>
<keyword evidence="4" id="KW-1185">Reference proteome</keyword>
<dbReference type="SUPFAM" id="SSF47413">
    <property type="entry name" value="lambda repressor-like DNA-binding domains"/>
    <property type="match status" value="1"/>
</dbReference>
<evidence type="ECO:0000313" key="3">
    <source>
        <dbReference type="EMBL" id="SOD98760.1"/>
    </source>
</evidence>
<dbReference type="Gene3D" id="3.40.50.300">
    <property type="entry name" value="P-loop containing nucleotide triphosphate hydrolases"/>
    <property type="match status" value="1"/>
</dbReference>
<dbReference type="SMART" id="SM00530">
    <property type="entry name" value="HTH_XRE"/>
    <property type="match status" value="1"/>
</dbReference>
<dbReference type="PRINTS" id="PR00364">
    <property type="entry name" value="DISEASERSIST"/>
</dbReference>
<dbReference type="EMBL" id="OCNK01000002">
    <property type="protein sequence ID" value="SOD98760.1"/>
    <property type="molecule type" value="Genomic_DNA"/>
</dbReference>
<dbReference type="Pfam" id="PF13560">
    <property type="entry name" value="HTH_31"/>
    <property type="match status" value="1"/>
</dbReference>
<sequence length="443" mass="46645">MGDEPLGALIRRLRLDADLTLERLSEASGISDRALSDIERGAARGPQHRTVVAIAAALGVGEIERAAMFRAARDGRRRTAPPARLPLPPAVADFVGRDAELARTTAALASPGDLRPPLTVITGPPGYGKTSLAVRAAASLRDRFPEQLFLRLGGCSPEPLPAEAVAFRIIRALTGRAGSDPHQVRQVLADRRVLLVLDDTASEAQVRKVFPSRGPAAVLVTSRRSLAGLDGAQRVPVDRLPRADALRLLAGAIPTEQRVRADLSELARLCDDVPLALRIAANRVASHPALTVAGLAARLNADDRRMAALTAGDVSMAAAIRPSVTQLSPGAQLLFRRLAAAAGPVFNSDLAACLLSAPLRRAEELLDELVDSSLVQPAAGDRYGLADLLRSYARAELPQEPARTHPAVPAPAGERSLTTAHERPRPQSPAVATAEPSPALSAS</sequence>
<dbReference type="RefSeq" id="WP_159961668.1">
    <property type="nucleotide sequence ID" value="NZ_OCNK01000002.1"/>
</dbReference>
<feature type="domain" description="HTH cro/C1-type" evidence="2">
    <location>
        <begin position="10"/>
        <end position="66"/>
    </location>
</feature>
<proteinExistence type="predicted"/>
<evidence type="ECO:0000259" key="2">
    <source>
        <dbReference type="PROSITE" id="PS50943"/>
    </source>
</evidence>
<dbReference type="InterPro" id="IPR027417">
    <property type="entry name" value="P-loop_NTPase"/>
</dbReference>
<dbReference type="CDD" id="cd00093">
    <property type="entry name" value="HTH_XRE"/>
    <property type="match status" value="1"/>
</dbReference>
<dbReference type="AlphaFoldDB" id="A0A286GTC1"/>
<dbReference type="GO" id="GO:0003677">
    <property type="term" value="F:DNA binding"/>
    <property type="evidence" value="ECO:0007669"/>
    <property type="project" value="InterPro"/>
</dbReference>
<evidence type="ECO:0000313" key="4">
    <source>
        <dbReference type="Proteomes" id="UP000219482"/>
    </source>
</evidence>
<dbReference type="PANTHER" id="PTHR47691">
    <property type="entry name" value="REGULATOR-RELATED"/>
    <property type="match status" value="1"/>
</dbReference>
<organism evidence="3 4">
    <name type="scientific">Blastococcus haudaquaticus</name>
    <dbReference type="NCBI Taxonomy" id="1938745"/>
    <lineage>
        <taxon>Bacteria</taxon>
        <taxon>Bacillati</taxon>
        <taxon>Actinomycetota</taxon>
        <taxon>Actinomycetes</taxon>
        <taxon>Geodermatophilales</taxon>
        <taxon>Geodermatophilaceae</taxon>
        <taxon>Blastococcus</taxon>
    </lineage>
</organism>
<accession>A0A286GTC1</accession>
<dbReference type="InterPro" id="IPR010982">
    <property type="entry name" value="Lambda_DNA-bd_dom_sf"/>
</dbReference>
<evidence type="ECO:0000256" key="1">
    <source>
        <dbReference type="SAM" id="MobiDB-lite"/>
    </source>
</evidence>
<gene>
    <name evidence="3" type="ORF">SAMN06272739_2022</name>
</gene>
<dbReference type="Pfam" id="PF13191">
    <property type="entry name" value="AAA_16"/>
    <property type="match status" value="1"/>
</dbReference>
<dbReference type="PANTHER" id="PTHR47691:SF3">
    <property type="entry name" value="HTH-TYPE TRANSCRIPTIONAL REGULATOR RV0890C-RELATED"/>
    <property type="match status" value="1"/>
</dbReference>
<dbReference type="Gene3D" id="1.10.260.40">
    <property type="entry name" value="lambda repressor-like DNA-binding domains"/>
    <property type="match status" value="1"/>
</dbReference>
<dbReference type="PROSITE" id="PS50943">
    <property type="entry name" value="HTH_CROC1"/>
    <property type="match status" value="1"/>
</dbReference>
<dbReference type="SUPFAM" id="SSF52540">
    <property type="entry name" value="P-loop containing nucleoside triphosphate hydrolases"/>
    <property type="match status" value="1"/>
</dbReference>
<name>A0A286GTC1_9ACTN</name>
<dbReference type="Proteomes" id="UP000219482">
    <property type="component" value="Unassembled WGS sequence"/>
</dbReference>
<dbReference type="OrthoDB" id="7628974at2"/>
<dbReference type="InterPro" id="IPR041664">
    <property type="entry name" value="AAA_16"/>
</dbReference>
<reference evidence="4" key="1">
    <citation type="submission" date="2017-09" db="EMBL/GenBank/DDBJ databases">
        <authorList>
            <person name="Varghese N."/>
            <person name="Submissions S."/>
        </authorList>
    </citation>
    <scope>NUCLEOTIDE SEQUENCE [LARGE SCALE GENOMIC DNA]</scope>
    <source>
        <strain evidence="4">DSM 44270</strain>
    </source>
</reference>
<dbReference type="InterPro" id="IPR001387">
    <property type="entry name" value="Cro/C1-type_HTH"/>
</dbReference>